<evidence type="ECO:0000313" key="2">
    <source>
        <dbReference type="EMBL" id="CDW97083.1"/>
    </source>
</evidence>
<accession>A0A0F7S8W1</accession>
<reference evidence="3" key="1">
    <citation type="submission" date="2014-06" db="EMBL/GenBank/DDBJ databases">
        <authorList>
            <person name="Berkman P.J."/>
        </authorList>
    </citation>
    <scope>NUCLEOTIDE SEQUENCE [LARGE SCALE GENOMIC DNA]</scope>
</reference>
<dbReference type="EMBL" id="CCFA01001226">
    <property type="protein sequence ID" value="CDW97083.1"/>
    <property type="molecule type" value="Genomic_DNA"/>
</dbReference>
<name>A0A0F7S8W1_9BASI</name>
<feature type="chain" id="PRO_5002522124" description="SCP domain-containing protein" evidence="1">
    <location>
        <begin position="30"/>
        <end position="210"/>
    </location>
</feature>
<dbReference type="Proteomes" id="UP000242770">
    <property type="component" value="Unassembled WGS sequence"/>
</dbReference>
<organism evidence="2 3">
    <name type="scientific">Sporisorium scitamineum</name>
    <dbReference type="NCBI Taxonomy" id="49012"/>
    <lineage>
        <taxon>Eukaryota</taxon>
        <taxon>Fungi</taxon>
        <taxon>Dikarya</taxon>
        <taxon>Basidiomycota</taxon>
        <taxon>Ustilaginomycotina</taxon>
        <taxon>Ustilaginomycetes</taxon>
        <taxon>Ustilaginales</taxon>
        <taxon>Ustilaginaceae</taxon>
        <taxon>Sporisorium</taxon>
    </lineage>
</organism>
<gene>
    <name evidence="2" type="primary">SSCI23390.1</name>
</gene>
<evidence type="ECO:0000256" key="1">
    <source>
        <dbReference type="SAM" id="SignalP"/>
    </source>
</evidence>
<evidence type="ECO:0000313" key="3">
    <source>
        <dbReference type="Proteomes" id="UP000242770"/>
    </source>
</evidence>
<evidence type="ECO:0008006" key="4">
    <source>
        <dbReference type="Google" id="ProtNLM"/>
    </source>
</evidence>
<sequence length="210" mass="23873">MARFQNRLVALGFAFVMLLIVFLAMPVQANTREMIEKMRKQLEEAHKNAHHQFKVHASIEFVTLDRAKALELAKMKGARYLGSDRPKLGQSSRYAGLVQKTTYGPREEYFYSIARPEDNLDEYMKDWLAPNGGTTRTAVLLWKHIPPTVAPELVSIDIINHTGFDWGNYLKEYGDVIAMAKGKESIQANLIITNVLFVQSTALNLLIYNL</sequence>
<keyword evidence="3" id="KW-1185">Reference proteome</keyword>
<proteinExistence type="predicted"/>
<feature type="signal peptide" evidence="1">
    <location>
        <begin position="1"/>
        <end position="29"/>
    </location>
</feature>
<dbReference type="AlphaFoldDB" id="A0A0F7S8W1"/>
<protein>
    <recommendedName>
        <fullName evidence="4">SCP domain-containing protein</fullName>
    </recommendedName>
</protein>
<keyword evidence="1" id="KW-0732">Signal</keyword>